<name>A0A371FBT2_MUCPR</name>
<organism evidence="1 2">
    <name type="scientific">Mucuna pruriens</name>
    <name type="common">Velvet bean</name>
    <name type="synonym">Dolichos pruriens</name>
    <dbReference type="NCBI Taxonomy" id="157652"/>
    <lineage>
        <taxon>Eukaryota</taxon>
        <taxon>Viridiplantae</taxon>
        <taxon>Streptophyta</taxon>
        <taxon>Embryophyta</taxon>
        <taxon>Tracheophyta</taxon>
        <taxon>Spermatophyta</taxon>
        <taxon>Magnoliopsida</taxon>
        <taxon>eudicotyledons</taxon>
        <taxon>Gunneridae</taxon>
        <taxon>Pentapetalae</taxon>
        <taxon>rosids</taxon>
        <taxon>fabids</taxon>
        <taxon>Fabales</taxon>
        <taxon>Fabaceae</taxon>
        <taxon>Papilionoideae</taxon>
        <taxon>50 kb inversion clade</taxon>
        <taxon>NPAAA clade</taxon>
        <taxon>indigoferoid/millettioid clade</taxon>
        <taxon>Phaseoleae</taxon>
        <taxon>Mucuna</taxon>
    </lineage>
</organism>
<proteinExistence type="predicted"/>
<evidence type="ECO:0000313" key="2">
    <source>
        <dbReference type="Proteomes" id="UP000257109"/>
    </source>
</evidence>
<protein>
    <submittedName>
        <fullName evidence="1">Uncharacterized protein</fullName>
    </submittedName>
</protein>
<feature type="non-terminal residue" evidence="1">
    <location>
        <position position="1"/>
    </location>
</feature>
<dbReference type="EMBL" id="QJKJ01009738">
    <property type="protein sequence ID" value="RDX75748.1"/>
    <property type="molecule type" value="Genomic_DNA"/>
</dbReference>
<gene>
    <name evidence="1" type="ORF">CR513_44342</name>
</gene>
<keyword evidence="2" id="KW-1185">Reference proteome</keyword>
<accession>A0A371FBT2</accession>
<dbReference type="AlphaFoldDB" id="A0A371FBT2"/>
<dbReference type="Proteomes" id="UP000257109">
    <property type="component" value="Unassembled WGS sequence"/>
</dbReference>
<sequence>MPSSFNISEFSAGHSMMEEVRRGEEKGCLGRNQKATRSRFYSGDTIPYLVGECGNGQEGQWEMTHVHQLHRLEQSLPKGPISVIAPQNCPAQTTTVDFPLTDNDKILKILYVINKQPPRWPALTTSNNYDSRTLFTKKTRESESLDEAIGAPRGVTFGKRREDDTTRSRRSRGALCPWSITNFQTPLTWFLTKPYPPPSLGFSSVPKTLVVTPSQAELISTYPFYLLDFVVVTNLVVTDGDSTGDRTQNLYFFAGMNADSETESARLGKLHLLR</sequence>
<reference evidence="1" key="1">
    <citation type="submission" date="2018-05" db="EMBL/GenBank/DDBJ databases">
        <title>Draft genome of Mucuna pruriens seed.</title>
        <authorList>
            <person name="Nnadi N.E."/>
            <person name="Vos R."/>
            <person name="Hasami M.H."/>
            <person name="Devisetty U.K."/>
            <person name="Aguiy J.C."/>
        </authorList>
    </citation>
    <scope>NUCLEOTIDE SEQUENCE [LARGE SCALE GENOMIC DNA]</scope>
    <source>
        <strain evidence="1">JCA_2017</strain>
    </source>
</reference>
<evidence type="ECO:0000313" key="1">
    <source>
        <dbReference type="EMBL" id="RDX75748.1"/>
    </source>
</evidence>
<comment type="caution">
    <text evidence="1">The sequence shown here is derived from an EMBL/GenBank/DDBJ whole genome shotgun (WGS) entry which is preliminary data.</text>
</comment>